<evidence type="ECO:0000256" key="5">
    <source>
        <dbReference type="SAM" id="MobiDB-lite"/>
    </source>
</evidence>
<dbReference type="SMART" id="SM00028">
    <property type="entry name" value="TPR"/>
    <property type="match status" value="3"/>
</dbReference>
<dbReference type="Gene3D" id="3.40.1350.100">
    <property type="match status" value="2"/>
</dbReference>
<dbReference type="InterPro" id="IPR007378">
    <property type="entry name" value="Tic22-like"/>
</dbReference>
<accession>A0A5J4YJW8</accession>
<dbReference type="Gene3D" id="1.25.40.10">
    <property type="entry name" value="Tetratricopeptide repeat domain"/>
    <property type="match status" value="1"/>
</dbReference>
<dbReference type="InterPro" id="IPR011990">
    <property type="entry name" value="TPR-like_helical_dom_sf"/>
</dbReference>
<keyword evidence="4" id="KW-0802">TPR repeat</keyword>
<name>A0A5J4YJW8_PORPP</name>
<protein>
    <submittedName>
        <fullName evidence="6">Small glutamine-rich tetratricopeptide repeat-containing protein beta</fullName>
    </submittedName>
</protein>
<dbReference type="Pfam" id="PF04278">
    <property type="entry name" value="Tic22"/>
    <property type="match status" value="1"/>
</dbReference>
<comment type="subcellular location">
    <subcellularLocation>
        <location evidence="1">Plastid</location>
        <location evidence="1">Chloroplast</location>
    </subcellularLocation>
</comment>
<dbReference type="PANTHER" id="PTHR33926">
    <property type="entry name" value="PROTEIN TIC 22, CHLOROPLASTIC"/>
    <property type="match status" value="1"/>
</dbReference>
<evidence type="ECO:0000256" key="4">
    <source>
        <dbReference type="PROSITE-ProRule" id="PRU00339"/>
    </source>
</evidence>
<organism evidence="6 7">
    <name type="scientific">Porphyridium purpureum</name>
    <name type="common">Red alga</name>
    <name type="synonym">Porphyridium cruentum</name>
    <dbReference type="NCBI Taxonomy" id="35688"/>
    <lineage>
        <taxon>Eukaryota</taxon>
        <taxon>Rhodophyta</taxon>
        <taxon>Bangiophyceae</taxon>
        <taxon>Porphyridiales</taxon>
        <taxon>Porphyridiaceae</taxon>
        <taxon>Porphyridium</taxon>
    </lineage>
</organism>
<dbReference type="InterPro" id="IPR019734">
    <property type="entry name" value="TPR_rpt"/>
</dbReference>
<evidence type="ECO:0000256" key="2">
    <source>
        <dbReference type="ARBA" id="ARBA00022528"/>
    </source>
</evidence>
<dbReference type="AlphaFoldDB" id="A0A5J4YJW8"/>
<feature type="repeat" description="TPR" evidence="4">
    <location>
        <begin position="36"/>
        <end position="69"/>
    </location>
</feature>
<dbReference type="GO" id="GO:0009507">
    <property type="term" value="C:chloroplast"/>
    <property type="evidence" value="ECO:0007669"/>
    <property type="project" value="UniProtKB-SubCell"/>
</dbReference>
<keyword evidence="3" id="KW-0934">Plastid</keyword>
<keyword evidence="2" id="KW-0150">Chloroplast</keyword>
<evidence type="ECO:0000256" key="3">
    <source>
        <dbReference type="ARBA" id="ARBA00022640"/>
    </source>
</evidence>
<evidence type="ECO:0000313" key="6">
    <source>
        <dbReference type="EMBL" id="KAA8491160.1"/>
    </source>
</evidence>
<proteinExistence type="predicted"/>
<sequence>MTAIGRIGCSLNRRATMAKNNKASSASSAIDRKSIANDLKDQGNALMTKGDHQQALKLYTRAIHEDESNPVLYTNRAAAYFSAKKYADSLKDAEKAIALDAKWWKAYKRKAMALCHLKRFDDAIAAFEAGLAIAKDEEDLTKGLEFAKACLEQSQHLYVLPKQNMMARLDGVPCFYVADAQGQPFFVTYEDGQQICTFYFEYSEAQSTLEWIQQQNPGLADAANIVPVSLSQALFLAQDTQSNQYVEELQAIMLGGSFPLAFQFRPELKQVEFAIERLKSMPPEETEGEKSEDAQPEEELTVENFNGIPVFQAKGLTLLQDNNQYVPLFLARHDLESSWEQLQEMGIGEIPPTCEIDVGTLEDVLKRMAQSTTGEFDSIIFVPNSHMRQHVKDDFPMDELTKSQKNPQPFQAAKAIKMAGGSTEDVRKAVVKELAKNTDKTKYMEVLLRHNIPVSVASKDAPTPKEVNAPN</sequence>
<evidence type="ECO:0000256" key="1">
    <source>
        <dbReference type="ARBA" id="ARBA00004229"/>
    </source>
</evidence>
<dbReference type="PANTHER" id="PTHR33926:SF4">
    <property type="entry name" value="PROTEIN TIC 22, CHLOROPLASTIC"/>
    <property type="match status" value="1"/>
</dbReference>
<dbReference type="EMBL" id="VRMN01000015">
    <property type="protein sequence ID" value="KAA8491160.1"/>
    <property type="molecule type" value="Genomic_DNA"/>
</dbReference>
<comment type="caution">
    <text evidence="6">The sequence shown here is derived from an EMBL/GenBank/DDBJ whole genome shotgun (WGS) entry which is preliminary data.</text>
</comment>
<dbReference type="Proteomes" id="UP000324585">
    <property type="component" value="Unassembled WGS sequence"/>
</dbReference>
<dbReference type="PROSITE" id="PS50005">
    <property type="entry name" value="TPR"/>
    <property type="match status" value="1"/>
</dbReference>
<evidence type="ECO:0000313" key="7">
    <source>
        <dbReference type="Proteomes" id="UP000324585"/>
    </source>
</evidence>
<dbReference type="OrthoDB" id="2423701at2759"/>
<feature type="region of interest" description="Disordered" evidence="5">
    <location>
        <begin position="279"/>
        <end position="298"/>
    </location>
</feature>
<keyword evidence="7" id="KW-1185">Reference proteome</keyword>
<dbReference type="SUPFAM" id="SSF48452">
    <property type="entry name" value="TPR-like"/>
    <property type="match status" value="1"/>
</dbReference>
<gene>
    <name evidence="6" type="ORF">FVE85_9455</name>
</gene>
<dbReference type="GO" id="GO:0015031">
    <property type="term" value="P:protein transport"/>
    <property type="evidence" value="ECO:0007669"/>
    <property type="project" value="InterPro"/>
</dbReference>
<reference evidence="7" key="1">
    <citation type="journal article" date="2019" name="Nat. Commun.">
        <title>Expansion of phycobilisome linker gene families in mesophilic red algae.</title>
        <authorList>
            <person name="Lee J."/>
            <person name="Kim D."/>
            <person name="Bhattacharya D."/>
            <person name="Yoon H.S."/>
        </authorList>
    </citation>
    <scope>NUCLEOTIDE SEQUENCE [LARGE SCALE GENOMIC DNA]</scope>
    <source>
        <strain evidence="7">CCMP 1328</strain>
    </source>
</reference>